<reference evidence="1 2" key="1">
    <citation type="submission" date="2020-06" db="EMBL/GenBank/DDBJ databases">
        <title>Taxonomy, biology and ecology of Rhodococcus bacteria occurring in California pistachio and other woody hosts as revealed by genome sequence analyses.</title>
        <authorList>
            <person name="Gai Y."/>
            <person name="Riely B."/>
        </authorList>
    </citation>
    <scope>NUCLEOTIDE SEQUENCE [LARGE SCALE GENOMIC DNA]</scope>
    <source>
        <strain evidence="1 2">BP-284</strain>
    </source>
</reference>
<dbReference type="EMBL" id="JABUKG010000009">
    <property type="protein sequence ID" value="MBY6321264.1"/>
    <property type="molecule type" value="Genomic_DNA"/>
</dbReference>
<name>A0ABS7NTD1_9NOCA</name>
<evidence type="ECO:0008006" key="3">
    <source>
        <dbReference type="Google" id="ProtNLM"/>
    </source>
</evidence>
<evidence type="ECO:0000313" key="2">
    <source>
        <dbReference type="Proteomes" id="UP001520140"/>
    </source>
</evidence>
<evidence type="ECO:0000313" key="1">
    <source>
        <dbReference type="EMBL" id="MBY6321264.1"/>
    </source>
</evidence>
<dbReference type="RefSeq" id="WP_157889642.1">
    <property type="nucleotide sequence ID" value="NZ_JABUKE010000008.1"/>
</dbReference>
<sequence>MWFDPAMGMADDARRRLQAKQAESDGRQQAVEECLGLLSSQLARLVPECVEAFHELGVQPRNLTPHEKNKIFQKRKRMGWILIGKVGYTHSDHSPWFTIEVYPDATWTWTGSAPAEQIENCLRYGKAPLVPEAELREQLSKQVTEIAGARGY</sequence>
<keyword evidence="2" id="KW-1185">Reference proteome</keyword>
<organism evidence="1 2">
    <name type="scientific">Rhodococcoides kroppenstedtii</name>
    <dbReference type="NCBI Taxonomy" id="293050"/>
    <lineage>
        <taxon>Bacteria</taxon>
        <taxon>Bacillati</taxon>
        <taxon>Actinomycetota</taxon>
        <taxon>Actinomycetes</taxon>
        <taxon>Mycobacteriales</taxon>
        <taxon>Nocardiaceae</taxon>
        <taxon>Rhodococcoides</taxon>
    </lineage>
</organism>
<comment type="caution">
    <text evidence="1">The sequence shown here is derived from an EMBL/GenBank/DDBJ whole genome shotgun (WGS) entry which is preliminary data.</text>
</comment>
<dbReference type="Proteomes" id="UP001520140">
    <property type="component" value="Unassembled WGS sequence"/>
</dbReference>
<proteinExistence type="predicted"/>
<protein>
    <recommendedName>
        <fullName evidence="3">DUF1801 domain-containing protein</fullName>
    </recommendedName>
</protein>
<accession>A0ABS7NTD1</accession>
<gene>
    <name evidence="1" type="ORF">HQ605_10545</name>
</gene>